<reference evidence="2" key="1">
    <citation type="journal article" date="2016" name="Nature">
        <title>Genome evolution in the allotetraploid frog Xenopus laevis.</title>
        <authorList>
            <person name="Session A.M."/>
            <person name="Uno Y."/>
            <person name="Kwon T."/>
            <person name="Chapman J.A."/>
            <person name="Toyoda A."/>
            <person name="Takahashi S."/>
            <person name="Fukui A."/>
            <person name="Hikosaka A."/>
            <person name="Suzuki A."/>
            <person name="Kondo M."/>
            <person name="van Heeringen S.J."/>
            <person name="Quigley I."/>
            <person name="Heinz S."/>
            <person name="Ogino H."/>
            <person name="Ochi H."/>
            <person name="Hellsten U."/>
            <person name="Lyons J.B."/>
            <person name="Simakov O."/>
            <person name="Putnam N."/>
            <person name="Stites J."/>
            <person name="Kuroki Y."/>
            <person name="Tanaka T."/>
            <person name="Michiue T."/>
            <person name="Watanabe M."/>
            <person name="Bogdanovic O."/>
            <person name="Lister R."/>
            <person name="Georgiou G."/>
            <person name="Paranjpe S.S."/>
            <person name="van Kruijsbergen I."/>
            <person name="Shu S."/>
            <person name="Carlson J."/>
            <person name="Kinoshita T."/>
            <person name="Ohta Y."/>
            <person name="Mawaribuchi S."/>
            <person name="Jenkins J."/>
            <person name="Grimwood J."/>
            <person name="Schmutz J."/>
            <person name="Mitros T."/>
            <person name="Mozaffari S.V."/>
            <person name="Suzuki Y."/>
            <person name="Haramoto Y."/>
            <person name="Yamamoto T.S."/>
            <person name="Takagi C."/>
            <person name="Heald R."/>
            <person name="Miller K."/>
            <person name="Haudenschild C."/>
            <person name="Kitzman J."/>
            <person name="Nakayama T."/>
            <person name="Izutsu Y."/>
            <person name="Robert J."/>
            <person name="Fortriede J."/>
            <person name="Burns K."/>
            <person name="Lotay V."/>
            <person name="Karimi K."/>
            <person name="Yasuoka Y."/>
            <person name="Dichmann D.S."/>
            <person name="Flajnik M.F."/>
            <person name="Houston D.W."/>
            <person name="Shendure J."/>
            <person name="DuPasquier L."/>
            <person name="Vize P.D."/>
            <person name="Zorn A.M."/>
            <person name="Ito M."/>
            <person name="Marcotte E.M."/>
            <person name="Wallingford J.B."/>
            <person name="Ito Y."/>
            <person name="Asashima M."/>
            <person name="Ueno N."/>
            <person name="Matsuda Y."/>
            <person name="Veenstra G.J."/>
            <person name="Fujiyama A."/>
            <person name="Harland R.M."/>
            <person name="Taira M."/>
            <person name="Rokhsar D.S."/>
        </authorList>
    </citation>
    <scope>NUCLEOTIDE SEQUENCE [LARGE SCALE GENOMIC DNA]</scope>
    <source>
        <strain evidence="2">J</strain>
    </source>
</reference>
<sequence>MHYIQKIYSDLCWLSLLSRLKNIFYYFLSIKMATQRRGRGLCALDILYEGHDFCLSFSFKTYLSSNDIFDHYVYGTVYLYLHVVKQSIQFIPKIQ</sequence>
<protein>
    <submittedName>
        <fullName evidence="1">Uncharacterized protein</fullName>
    </submittedName>
</protein>
<dbReference type="EMBL" id="CM004481">
    <property type="protein sequence ID" value="OCT66488.1"/>
    <property type="molecule type" value="Genomic_DNA"/>
</dbReference>
<dbReference type="Proteomes" id="UP000694892">
    <property type="component" value="Chromosome 8S"/>
</dbReference>
<evidence type="ECO:0000313" key="2">
    <source>
        <dbReference type="Proteomes" id="UP000694892"/>
    </source>
</evidence>
<organism evidence="1 2">
    <name type="scientific">Xenopus laevis</name>
    <name type="common">African clawed frog</name>
    <dbReference type="NCBI Taxonomy" id="8355"/>
    <lineage>
        <taxon>Eukaryota</taxon>
        <taxon>Metazoa</taxon>
        <taxon>Chordata</taxon>
        <taxon>Craniata</taxon>
        <taxon>Vertebrata</taxon>
        <taxon>Euteleostomi</taxon>
        <taxon>Amphibia</taxon>
        <taxon>Batrachia</taxon>
        <taxon>Anura</taxon>
        <taxon>Pipoidea</taxon>
        <taxon>Pipidae</taxon>
        <taxon>Xenopodinae</taxon>
        <taxon>Xenopus</taxon>
        <taxon>Xenopus</taxon>
    </lineage>
</organism>
<gene>
    <name evidence="1" type="ORF">XELAEV_18042738mg</name>
</gene>
<name>A0A974C4P6_XENLA</name>
<accession>A0A974C4P6</accession>
<dbReference type="AlphaFoldDB" id="A0A974C4P6"/>
<evidence type="ECO:0000313" key="1">
    <source>
        <dbReference type="EMBL" id="OCT66488.1"/>
    </source>
</evidence>
<proteinExistence type="predicted"/>